<dbReference type="RefSeq" id="WP_123795820.1">
    <property type="nucleotide sequence ID" value="NZ_CP031699.1"/>
</dbReference>
<dbReference type="EMBL" id="CP031699">
    <property type="protein sequence ID" value="QEY24977.1"/>
    <property type="molecule type" value="Genomic_DNA"/>
</dbReference>
<evidence type="ECO:0000313" key="2">
    <source>
        <dbReference type="Proteomes" id="UP000325536"/>
    </source>
</evidence>
<dbReference type="Proteomes" id="UP000325536">
    <property type="component" value="Chromosome"/>
</dbReference>
<sequence>MQEKIDEIQNKYREWCLLLPELEADIDRWKRAVKLIRDMERFYSEDYCRFDEAIEKGAVVNLKTQGEYSIMSEDTLWDAYGDFQRLAWQRLRLAADALDPENV</sequence>
<reference evidence="1 2" key="1">
    <citation type="submission" date="2018-08" db="EMBL/GenBank/DDBJ databases">
        <title>Neisseria animalis ATCC 49930 complete genome.</title>
        <authorList>
            <person name="Veseli I.A."/>
            <person name="Mascarenhas dos Santos A.C."/>
            <person name="Buttler R."/>
            <person name="Pombert J.-F."/>
        </authorList>
    </citation>
    <scope>NUCLEOTIDE SEQUENCE [LARGE SCALE GENOMIC DNA]</scope>
    <source>
        <strain evidence="1 2">ATCC 49930</strain>
    </source>
</reference>
<dbReference type="InterPro" id="IPR025384">
    <property type="entry name" value="DUF4298"/>
</dbReference>
<dbReference type="KEGG" id="naq:D0T90_04730"/>
<accession>A0A5P3MTP4</accession>
<proteinExistence type="predicted"/>
<protein>
    <submittedName>
        <fullName evidence="1">DUF4298 domain-containing protein</fullName>
    </submittedName>
</protein>
<evidence type="ECO:0000313" key="1">
    <source>
        <dbReference type="EMBL" id="QEY24977.1"/>
    </source>
</evidence>
<dbReference type="AlphaFoldDB" id="A0A5P3MTP4"/>
<keyword evidence="2" id="KW-1185">Reference proteome</keyword>
<gene>
    <name evidence="1" type="ORF">D0T90_04730</name>
</gene>
<dbReference type="Pfam" id="PF14131">
    <property type="entry name" value="DUF4298"/>
    <property type="match status" value="1"/>
</dbReference>
<name>A0A5P3MTP4_NEIAN</name>
<organism evidence="1 2">
    <name type="scientific">Neisseria animalis</name>
    <dbReference type="NCBI Taxonomy" id="492"/>
    <lineage>
        <taxon>Bacteria</taxon>
        <taxon>Pseudomonadati</taxon>
        <taxon>Pseudomonadota</taxon>
        <taxon>Betaproteobacteria</taxon>
        <taxon>Neisseriales</taxon>
        <taxon>Neisseriaceae</taxon>
        <taxon>Neisseria</taxon>
    </lineage>
</organism>
<dbReference type="OrthoDB" id="8602690at2"/>